<keyword evidence="2" id="KW-1003">Cell membrane</keyword>
<accession>A0A2R4C9W7</accession>
<feature type="transmembrane region" description="Helical" evidence="6">
    <location>
        <begin position="388"/>
        <end position="408"/>
    </location>
</feature>
<dbReference type="PROSITE" id="PS50850">
    <property type="entry name" value="MFS"/>
    <property type="match status" value="1"/>
</dbReference>
<dbReference type="Pfam" id="PF07690">
    <property type="entry name" value="MFS_1"/>
    <property type="match status" value="1"/>
</dbReference>
<feature type="transmembrane region" description="Helical" evidence="6">
    <location>
        <begin position="236"/>
        <end position="255"/>
    </location>
</feature>
<feature type="transmembrane region" description="Helical" evidence="6">
    <location>
        <begin position="325"/>
        <end position="347"/>
    </location>
</feature>
<evidence type="ECO:0000256" key="6">
    <source>
        <dbReference type="SAM" id="Phobius"/>
    </source>
</evidence>
<feature type="transmembrane region" description="Helical" evidence="6">
    <location>
        <begin position="79"/>
        <end position="98"/>
    </location>
</feature>
<feature type="transmembrane region" description="Helical" evidence="6">
    <location>
        <begin position="149"/>
        <end position="171"/>
    </location>
</feature>
<dbReference type="InterPro" id="IPR011701">
    <property type="entry name" value="MFS"/>
</dbReference>
<dbReference type="Gene3D" id="1.20.1250.20">
    <property type="entry name" value="MFS general substrate transporter like domains"/>
    <property type="match status" value="1"/>
</dbReference>
<dbReference type="RefSeq" id="WP_107141666.1">
    <property type="nucleotide sequence ID" value="NZ_CP028324.1"/>
</dbReference>
<feature type="transmembrane region" description="Helical" evidence="6">
    <location>
        <begin position="267"/>
        <end position="286"/>
    </location>
</feature>
<feature type="transmembrane region" description="Helical" evidence="6">
    <location>
        <begin position="12"/>
        <end position="37"/>
    </location>
</feature>
<proteinExistence type="predicted"/>
<reference evidence="8 9" key="1">
    <citation type="submission" date="2018-03" db="EMBL/GenBank/DDBJ databases">
        <title>Massilia armeniaca sp. nov., isolated from desert soil.</title>
        <authorList>
            <person name="Huang H."/>
            <person name="Ren M."/>
        </authorList>
    </citation>
    <scope>NUCLEOTIDE SEQUENCE [LARGE SCALE GENOMIC DNA]</scope>
    <source>
        <strain evidence="8 9">ZMN-3</strain>
    </source>
</reference>
<evidence type="ECO:0000259" key="7">
    <source>
        <dbReference type="PROSITE" id="PS50850"/>
    </source>
</evidence>
<feature type="transmembrane region" description="Helical" evidence="6">
    <location>
        <begin position="177"/>
        <end position="197"/>
    </location>
</feature>
<dbReference type="CDD" id="cd06173">
    <property type="entry name" value="MFS_MefA_like"/>
    <property type="match status" value="1"/>
</dbReference>
<dbReference type="KEGG" id="masz:C9I28_11825"/>
<evidence type="ECO:0000256" key="4">
    <source>
        <dbReference type="ARBA" id="ARBA00022989"/>
    </source>
</evidence>
<dbReference type="SUPFAM" id="SSF103473">
    <property type="entry name" value="MFS general substrate transporter"/>
    <property type="match status" value="1"/>
</dbReference>
<dbReference type="AlphaFoldDB" id="A0A2R4C9W7"/>
<dbReference type="Proteomes" id="UP000240505">
    <property type="component" value="Chromosome"/>
</dbReference>
<protein>
    <submittedName>
        <fullName evidence="8">MFS transporter</fullName>
    </submittedName>
</protein>
<gene>
    <name evidence="8" type="ORF">C9I28_11825</name>
</gene>
<dbReference type="EMBL" id="CP028324">
    <property type="protein sequence ID" value="AVR96318.1"/>
    <property type="molecule type" value="Genomic_DNA"/>
</dbReference>
<keyword evidence="4 6" id="KW-1133">Transmembrane helix</keyword>
<feature type="domain" description="Major facilitator superfamily (MFS) profile" evidence="7">
    <location>
        <begin position="1"/>
        <end position="413"/>
    </location>
</feature>
<sequence>MNAAAWRDTNLRWLMSGSVLSLVGDQFTMIALPWLVLQVTGDALALGFVIALMSVPRAVFILLGGALVDRYSPKRVMMLSKYASVVLLGALATLTWHGQATLPAIYVLAFGIGLAQAFAMPSGTAMLPRAVPPALLPAANGMLMGLRQLSMLAGPLLAALLLALSSGPGGAGADLRALALAFAVDCASFVLSAWTLAQVRMLPLPADGNTLAHEPVLRAVGDGLAMVWRDVSLRTCFLYWGLVSLFVGGALQVALPLLASDTLRSAPAYGVLIGVHGAGTLLGMAAAPLLPKLKAVPFGALLLAGDALAGLLLMPLGAIDAAWQGGALLVPLGVIGGFLQVAIFTWIQRRVPPRMLGRAMSIFLFIFMGLAPLSAAATGWLLKYMSLATLFTACGAILVACAMLAWLWTPMRTVALEPPGSQPG</sequence>
<evidence type="ECO:0000313" key="9">
    <source>
        <dbReference type="Proteomes" id="UP000240505"/>
    </source>
</evidence>
<feature type="transmembrane region" description="Helical" evidence="6">
    <location>
        <begin position="43"/>
        <end position="67"/>
    </location>
</feature>
<keyword evidence="9" id="KW-1185">Reference proteome</keyword>
<dbReference type="PANTHER" id="PTHR23513">
    <property type="entry name" value="INTEGRAL MEMBRANE EFFLUX PROTEIN-RELATED"/>
    <property type="match status" value="1"/>
</dbReference>
<organism evidence="8 9">
    <name type="scientific">Pseudoduganella armeniaca</name>
    <dbReference type="NCBI Taxonomy" id="2072590"/>
    <lineage>
        <taxon>Bacteria</taxon>
        <taxon>Pseudomonadati</taxon>
        <taxon>Pseudomonadota</taxon>
        <taxon>Betaproteobacteria</taxon>
        <taxon>Burkholderiales</taxon>
        <taxon>Oxalobacteraceae</taxon>
        <taxon>Telluria group</taxon>
        <taxon>Pseudoduganella</taxon>
    </lineage>
</organism>
<comment type="subcellular location">
    <subcellularLocation>
        <location evidence="1">Cell membrane</location>
        <topology evidence="1">Multi-pass membrane protein</topology>
    </subcellularLocation>
</comment>
<dbReference type="InterPro" id="IPR036259">
    <property type="entry name" value="MFS_trans_sf"/>
</dbReference>
<dbReference type="PANTHER" id="PTHR23513:SF6">
    <property type="entry name" value="MAJOR FACILITATOR SUPERFAMILY ASSOCIATED DOMAIN-CONTAINING PROTEIN"/>
    <property type="match status" value="1"/>
</dbReference>
<evidence type="ECO:0000256" key="3">
    <source>
        <dbReference type="ARBA" id="ARBA00022692"/>
    </source>
</evidence>
<keyword evidence="5 6" id="KW-0472">Membrane</keyword>
<evidence type="ECO:0000256" key="5">
    <source>
        <dbReference type="ARBA" id="ARBA00023136"/>
    </source>
</evidence>
<evidence type="ECO:0000256" key="2">
    <source>
        <dbReference type="ARBA" id="ARBA00022475"/>
    </source>
</evidence>
<keyword evidence="3 6" id="KW-0812">Transmembrane</keyword>
<evidence type="ECO:0000256" key="1">
    <source>
        <dbReference type="ARBA" id="ARBA00004651"/>
    </source>
</evidence>
<dbReference type="OrthoDB" id="69054at2"/>
<dbReference type="GO" id="GO:0022857">
    <property type="term" value="F:transmembrane transporter activity"/>
    <property type="evidence" value="ECO:0007669"/>
    <property type="project" value="InterPro"/>
</dbReference>
<dbReference type="InterPro" id="IPR020846">
    <property type="entry name" value="MFS_dom"/>
</dbReference>
<evidence type="ECO:0000313" key="8">
    <source>
        <dbReference type="EMBL" id="AVR96318.1"/>
    </source>
</evidence>
<name>A0A2R4C9W7_9BURK</name>
<feature type="transmembrane region" description="Helical" evidence="6">
    <location>
        <begin position="298"/>
        <end position="319"/>
    </location>
</feature>
<feature type="transmembrane region" description="Helical" evidence="6">
    <location>
        <begin position="359"/>
        <end position="382"/>
    </location>
</feature>
<dbReference type="GO" id="GO:0005886">
    <property type="term" value="C:plasma membrane"/>
    <property type="evidence" value="ECO:0007669"/>
    <property type="project" value="UniProtKB-SubCell"/>
</dbReference>
<feature type="transmembrane region" description="Helical" evidence="6">
    <location>
        <begin position="104"/>
        <end position="128"/>
    </location>
</feature>